<dbReference type="RefSeq" id="WP_072948902.1">
    <property type="nucleotide sequence ID" value="NZ_FRCT01000002.1"/>
</dbReference>
<organism evidence="4 5">
    <name type="scientific">Ruminococcus flavefaciens</name>
    <dbReference type="NCBI Taxonomy" id="1265"/>
    <lineage>
        <taxon>Bacteria</taxon>
        <taxon>Bacillati</taxon>
        <taxon>Bacillota</taxon>
        <taxon>Clostridia</taxon>
        <taxon>Eubacteriales</taxon>
        <taxon>Oscillospiraceae</taxon>
        <taxon>Ruminococcus</taxon>
    </lineage>
</organism>
<feature type="domain" description="TIR" evidence="3">
    <location>
        <begin position="4"/>
        <end position="160"/>
    </location>
</feature>
<dbReference type="PROSITE" id="PS50104">
    <property type="entry name" value="TIR"/>
    <property type="match status" value="1"/>
</dbReference>
<name>A0A1M7HFH0_RUMFL</name>
<dbReference type="InterPro" id="IPR000157">
    <property type="entry name" value="TIR_dom"/>
</dbReference>
<dbReference type="InterPro" id="IPR015943">
    <property type="entry name" value="WD40/YVTN_repeat-like_dom_sf"/>
</dbReference>
<evidence type="ECO:0000259" key="3">
    <source>
        <dbReference type="PROSITE" id="PS50104"/>
    </source>
</evidence>
<dbReference type="Gene3D" id="2.130.10.10">
    <property type="entry name" value="YVTN repeat-like/Quinoprotein amine dehydrogenase"/>
    <property type="match status" value="1"/>
</dbReference>
<evidence type="ECO:0000256" key="1">
    <source>
        <dbReference type="SAM" id="Coils"/>
    </source>
</evidence>
<sequence>MSEYKYKAFISYRHLEPDMQAAEKLQKLLENYKPPKNMAAKSEKWRIFRDVSELQSSSDLSEDIKNAVESSEYLIVICSPEYNQSKWCLQEITRFRELHGNTNENIITLLVKGPPKEAFPEQLTYTEAKTVNDKGEETTVKVEVEPLAANITADTLKESMKKLNTEYLRIAAPLLGCDFNDLFQREKRREAARRRRIFGGVSGVLSVITLISVISALTINNKNKQIQKQNDQIKSQNEQIEKKNNDLLIENSEHLAAESEKLYKDSSLIPAIQKALEAMPSDGEDKPIVPEAEYALSREMGMFKSQQTVPQLSLRHDTAIEKISFMGSGKSVVSQDATGIYFWDAESGKLLKKITASDGDFSSKEYGSSNKLTAIFEIDDDKTGTYFSSTAAPGVLNYEVSSVFGNVYTYYTHDVSDDEAGTGGDLYVYNSDSKLWKLNGGTGEVIWCAEPSEKAYSYYSVTNTDKYIVRFYKSKNVIPSTGVAMPGNDILMELIDCKTGKVTETVDVSGIYSGMLGFFLDMELQDIVDNTVYFYNNDKEQMIAYTIKDHKLEEKSSLTLPEYSKGSIRTAELNILGNDPVIITNDIFALQYNANIKRMDADMKEAVWSTDIPVNYVTGSKVFRFNKDETNADIDVLGVVTNRTLSMLDYSNGKLIKTLTLDSNIVDVTFSRRGLIMFTLSTGEEYVISISNYLGDVSRNGAYKIQSFNTGISFCSYSRGKYVTSEDYSNTAYIQYIQKNQFFNAIDAGENIHNYNVSSVSEDGKYAVITATEYPDTDNYSDDDLVKHFYIYCSDDGKCSDIAELKGYTVSAAEFVDGNKIIAAVYQTRADYSTEKKLAIIDVPSGKVTEVNGSFDFQLNSMKMITSGNSVYYTTNTDRELLRVCTDGTISMWSGEKEINVLQEREICNGVSAVSGDRAVVFYCDTTDESRGIEVYDFANGKRTKLDYDLTNDDGLSVNKLFWQDDTTVGAFLSNRSVALFNAETGELKAKVSLDGTSQEPISVVPIDKERFAVLCRDLCLYEMNYEGFTGRSLKLEFGIDERNNISENDSNKAASLVSKPSTDASCMYVIWSDNKAWLVNTDKFKVRYSIDDFAGAASKEDKVFIMDVGNDKAGYIPVYKPQQLIDTAREYVEKLFGKGMTDEK</sequence>
<evidence type="ECO:0000256" key="2">
    <source>
        <dbReference type="SAM" id="Phobius"/>
    </source>
</evidence>
<dbReference type="SUPFAM" id="SSF52200">
    <property type="entry name" value="Toll/Interleukin receptor TIR domain"/>
    <property type="match status" value="1"/>
</dbReference>
<reference evidence="4 5" key="1">
    <citation type="submission" date="2016-11" db="EMBL/GenBank/DDBJ databases">
        <authorList>
            <person name="Jaros S."/>
            <person name="Januszkiewicz K."/>
            <person name="Wedrychowicz H."/>
        </authorList>
    </citation>
    <scope>NUCLEOTIDE SEQUENCE [LARGE SCALE GENOMIC DNA]</scope>
    <source>
        <strain evidence="4 5">Y1</strain>
    </source>
</reference>
<keyword evidence="2" id="KW-0472">Membrane</keyword>
<feature type="coiled-coil region" evidence="1">
    <location>
        <begin position="219"/>
        <end position="250"/>
    </location>
</feature>
<dbReference type="SUPFAM" id="SSF50998">
    <property type="entry name" value="Quinoprotein alcohol dehydrogenase-like"/>
    <property type="match status" value="1"/>
</dbReference>
<gene>
    <name evidence="4" type="ORF">SAMN04487860_102324</name>
</gene>
<dbReference type="SMART" id="SM00255">
    <property type="entry name" value="TIR"/>
    <property type="match status" value="1"/>
</dbReference>
<dbReference type="Proteomes" id="UP000184394">
    <property type="component" value="Unassembled WGS sequence"/>
</dbReference>
<protein>
    <submittedName>
        <fullName evidence="4">MTH538 TIR-like domain</fullName>
    </submittedName>
</protein>
<dbReference type="AlphaFoldDB" id="A0A1M7HFH0"/>
<feature type="transmembrane region" description="Helical" evidence="2">
    <location>
        <begin position="197"/>
        <end position="219"/>
    </location>
</feature>
<accession>A0A1M7HFH0</accession>
<dbReference type="GO" id="GO:0007165">
    <property type="term" value="P:signal transduction"/>
    <property type="evidence" value="ECO:0007669"/>
    <property type="project" value="InterPro"/>
</dbReference>
<evidence type="ECO:0000313" key="4">
    <source>
        <dbReference type="EMBL" id="SHM27225.1"/>
    </source>
</evidence>
<dbReference type="InterPro" id="IPR011047">
    <property type="entry name" value="Quinoprotein_ADH-like_sf"/>
</dbReference>
<dbReference type="EMBL" id="FRCT01000002">
    <property type="protein sequence ID" value="SHM27225.1"/>
    <property type="molecule type" value="Genomic_DNA"/>
</dbReference>
<keyword evidence="2" id="KW-1133">Transmembrane helix</keyword>
<evidence type="ECO:0000313" key="5">
    <source>
        <dbReference type="Proteomes" id="UP000184394"/>
    </source>
</evidence>
<proteinExistence type="predicted"/>
<keyword evidence="2" id="KW-0812">Transmembrane</keyword>
<keyword evidence="1" id="KW-0175">Coiled coil</keyword>
<dbReference type="Gene3D" id="3.40.50.10140">
    <property type="entry name" value="Toll/interleukin-1 receptor homology (TIR) domain"/>
    <property type="match status" value="1"/>
</dbReference>
<dbReference type="InterPro" id="IPR035897">
    <property type="entry name" value="Toll_tir_struct_dom_sf"/>
</dbReference>
<dbReference type="Pfam" id="PF13676">
    <property type="entry name" value="TIR_2"/>
    <property type="match status" value="1"/>
</dbReference>